<dbReference type="GO" id="GO:0004615">
    <property type="term" value="F:phosphomannomutase activity"/>
    <property type="evidence" value="ECO:0007669"/>
    <property type="project" value="UniProtKB-EC"/>
</dbReference>
<dbReference type="Pfam" id="PF02878">
    <property type="entry name" value="PGM_PMM_I"/>
    <property type="match status" value="1"/>
</dbReference>
<evidence type="ECO:0000256" key="6">
    <source>
        <dbReference type="ARBA" id="ARBA00023235"/>
    </source>
</evidence>
<reference evidence="12 13" key="1">
    <citation type="submission" date="2017-07" db="EMBL/GenBank/DDBJ databases">
        <title>Complete genome sequence of Actinoalloteichus hoggarensis DSM 45943, type strain of Actinoalloteichus hoggarensis.</title>
        <authorList>
            <person name="Ruckert C."/>
            <person name="Nouioui I."/>
            <person name="Willmese J."/>
            <person name="van Wezel G."/>
            <person name="Klenk H.-P."/>
            <person name="Kalinowski J."/>
            <person name="Zotchev S.B."/>
        </authorList>
    </citation>
    <scope>NUCLEOTIDE SEQUENCE [LARGE SCALE GENOMIC DNA]</scope>
    <source>
        <strain evidence="12 13">DSM 45943</strain>
    </source>
</reference>
<evidence type="ECO:0000259" key="11">
    <source>
        <dbReference type="Pfam" id="PF02880"/>
    </source>
</evidence>
<evidence type="ECO:0000256" key="4">
    <source>
        <dbReference type="ARBA" id="ARBA00022723"/>
    </source>
</evidence>
<dbReference type="CDD" id="cd05799">
    <property type="entry name" value="PGM2"/>
    <property type="match status" value="1"/>
</dbReference>
<dbReference type="Proteomes" id="UP000204221">
    <property type="component" value="Chromosome"/>
</dbReference>
<evidence type="ECO:0000256" key="2">
    <source>
        <dbReference type="ARBA" id="ARBA00010231"/>
    </source>
</evidence>
<dbReference type="InterPro" id="IPR016055">
    <property type="entry name" value="A-D-PHexomutase_a/b/a-I/II/III"/>
</dbReference>
<evidence type="ECO:0000313" key="13">
    <source>
        <dbReference type="Proteomes" id="UP000204221"/>
    </source>
</evidence>
<dbReference type="AlphaFoldDB" id="A0A221WA97"/>
<evidence type="ECO:0000259" key="10">
    <source>
        <dbReference type="Pfam" id="PF02879"/>
    </source>
</evidence>
<keyword evidence="5 7" id="KW-0460">Magnesium</keyword>
<organism evidence="12 13">
    <name type="scientific">Actinoalloteichus hoggarensis</name>
    <dbReference type="NCBI Taxonomy" id="1470176"/>
    <lineage>
        <taxon>Bacteria</taxon>
        <taxon>Bacillati</taxon>
        <taxon>Actinomycetota</taxon>
        <taxon>Actinomycetes</taxon>
        <taxon>Pseudonocardiales</taxon>
        <taxon>Pseudonocardiaceae</taxon>
        <taxon>Actinoalloteichus</taxon>
    </lineage>
</organism>
<dbReference type="SUPFAM" id="SSF55957">
    <property type="entry name" value="Phosphoglucomutase, C-terminal domain"/>
    <property type="match status" value="1"/>
</dbReference>
<feature type="domain" description="Alpha-D-phosphohexomutase alpha/beta/alpha" evidence="11">
    <location>
        <begin position="345"/>
        <end position="461"/>
    </location>
</feature>
<dbReference type="InterPro" id="IPR016066">
    <property type="entry name" value="A-D-PHexomutase_CS"/>
</dbReference>
<name>A0A221WA97_9PSEU</name>
<comment type="similarity">
    <text evidence="2 7">Belongs to the phosphohexose mutase family.</text>
</comment>
<evidence type="ECO:0000259" key="9">
    <source>
        <dbReference type="Pfam" id="PF02878"/>
    </source>
</evidence>
<dbReference type="PROSITE" id="PS00710">
    <property type="entry name" value="PGM_PMM"/>
    <property type="match status" value="1"/>
</dbReference>
<feature type="domain" description="Alpha-D-phosphohexomutase alpha/beta/alpha" evidence="9">
    <location>
        <begin position="55"/>
        <end position="190"/>
    </location>
</feature>
<accession>A0A221WA97</accession>
<dbReference type="Pfam" id="PF02880">
    <property type="entry name" value="PGM_PMM_III"/>
    <property type="match status" value="1"/>
</dbReference>
<keyword evidence="3" id="KW-0597">Phosphoprotein</keyword>
<feature type="domain" description="Alpha-D-phosphohexomutase alpha/beta/alpha" evidence="10">
    <location>
        <begin position="247"/>
        <end position="331"/>
    </location>
</feature>
<dbReference type="PRINTS" id="PR00509">
    <property type="entry name" value="PGMPMM"/>
</dbReference>
<dbReference type="Pfam" id="PF02879">
    <property type="entry name" value="PGM_PMM_II"/>
    <property type="match status" value="1"/>
</dbReference>
<dbReference type="Gene3D" id="3.30.310.50">
    <property type="entry name" value="Alpha-D-phosphohexomutase, C-terminal domain"/>
    <property type="match status" value="1"/>
</dbReference>
<protein>
    <submittedName>
        <fullName evidence="12">Putative phosphomannomutase</fullName>
        <ecNumber evidence="12">5.4.2.8</ecNumber>
    </submittedName>
</protein>
<dbReference type="KEGG" id="ahg:AHOG_25180"/>
<dbReference type="OrthoDB" id="9806956at2"/>
<dbReference type="GO" id="GO:0000287">
    <property type="term" value="F:magnesium ion binding"/>
    <property type="evidence" value="ECO:0007669"/>
    <property type="project" value="InterPro"/>
</dbReference>
<dbReference type="InterPro" id="IPR005845">
    <property type="entry name" value="A-D-PHexomutase_a/b/a-II"/>
</dbReference>
<dbReference type="InterPro" id="IPR036900">
    <property type="entry name" value="A-D-PHexomutase_C_sf"/>
</dbReference>
<dbReference type="InterPro" id="IPR005841">
    <property type="entry name" value="Alpha-D-phosphohexomutase_SF"/>
</dbReference>
<dbReference type="GO" id="GO:0006166">
    <property type="term" value="P:purine ribonucleoside salvage"/>
    <property type="evidence" value="ECO:0007669"/>
    <property type="project" value="TreeGrafter"/>
</dbReference>
<dbReference type="PANTHER" id="PTHR45745:SF1">
    <property type="entry name" value="PHOSPHOGLUCOMUTASE 2B-RELATED"/>
    <property type="match status" value="1"/>
</dbReference>
<evidence type="ECO:0000259" key="8">
    <source>
        <dbReference type="Pfam" id="PF00408"/>
    </source>
</evidence>
<dbReference type="InterPro" id="IPR005846">
    <property type="entry name" value="A-D-PHexomutase_a/b/a-III"/>
</dbReference>
<proteinExistence type="inferred from homology"/>
<dbReference type="Gene3D" id="3.40.120.10">
    <property type="entry name" value="Alpha-D-Glucose-1,6-Bisphosphate, subunit A, domain 3"/>
    <property type="match status" value="3"/>
</dbReference>
<gene>
    <name evidence="12" type="ORF">AHOG_25180</name>
</gene>
<dbReference type="EMBL" id="CP022521">
    <property type="protein sequence ID" value="ASO22641.1"/>
    <property type="molecule type" value="Genomic_DNA"/>
</dbReference>
<feature type="domain" description="Alpha-D-phosphohexomutase C-terminal" evidence="8">
    <location>
        <begin position="518"/>
        <end position="544"/>
    </location>
</feature>
<keyword evidence="13" id="KW-1185">Reference proteome</keyword>
<dbReference type="GO" id="GO:0005975">
    <property type="term" value="P:carbohydrate metabolic process"/>
    <property type="evidence" value="ECO:0007669"/>
    <property type="project" value="InterPro"/>
</dbReference>
<keyword evidence="4 7" id="KW-0479">Metal-binding</keyword>
<dbReference type="PANTHER" id="PTHR45745">
    <property type="entry name" value="PHOSPHOMANNOMUTASE 45A"/>
    <property type="match status" value="1"/>
</dbReference>
<dbReference type="EC" id="5.4.2.8" evidence="12"/>
<evidence type="ECO:0000313" key="12">
    <source>
        <dbReference type="EMBL" id="ASO22641.1"/>
    </source>
</evidence>
<dbReference type="InterPro" id="IPR005843">
    <property type="entry name" value="A-D-PHexomutase_C"/>
</dbReference>
<evidence type="ECO:0000256" key="1">
    <source>
        <dbReference type="ARBA" id="ARBA00001946"/>
    </source>
</evidence>
<evidence type="ECO:0000256" key="7">
    <source>
        <dbReference type="RuleBase" id="RU004326"/>
    </source>
</evidence>
<evidence type="ECO:0000256" key="5">
    <source>
        <dbReference type="ARBA" id="ARBA00022842"/>
    </source>
</evidence>
<dbReference type="SUPFAM" id="SSF53738">
    <property type="entry name" value="Phosphoglucomutase, first 3 domains"/>
    <property type="match status" value="3"/>
</dbReference>
<keyword evidence="6 12" id="KW-0413">Isomerase</keyword>
<dbReference type="Pfam" id="PF00408">
    <property type="entry name" value="PGM_PMM_IV"/>
    <property type="match status" value="1"/>
</dbReference>
<evidence type="ECO:0000256" key="3">
    <source>
        <dbReference type="ARBA" id="ARBA00022553"/>
    </source>
</evidence>
<dbReference type="GO" id="GO:0008973">
    <property type="term" value="F:phosphopentomutase activity"/>
    <property type="evidence" value="ECO:0007669"/>
    <property type="project" value="TreeGrafter"/>
</dbReference>
<dbReference type="InterPro" id="IPR005844">
    <property type="entry name" value="A-D-PHexomutase_a/b/a-I"/>
</dbReference>
<sequence>MSPLSPKLRDAAFRWMADDVDPEARAELQRLVAGSMGGDDAAHRELTDRMSATLTFGTAGLRGPLRAGPNGMNRSVVVRATAGLAHWLTRQGHGGGVVVVGRDARHGSAEFAEDAAGVLAAAGFDARVLSRPLPTPVLAYAVRALGAVAGVQVTASHNPPQDNGYKVYLGDGTQIVPPADREIEAAIEAAPAAISVPRRAASGVVDDSVVQDYLAAASAVTRPGPPRALTGAESVPGAGGGTFAVDRAGLRIAATPLHGVGGESLVAALRSAGFTDVRVVAEQAVPDPDFPTVSFPNPEEPGTVDALLALAEECSADLAVALDPDADRCALGARGRDGVWRMLRGDETGVLLAHHLLTTLDRTARPDPLVATTIVSSSQLKAMAAAHGVRYDETLTGFKWLVRSGDGAGTGLVYAYEEALGHCVAPDQVRDKDGISAAVLAADLTAWLRAGGRDLWDVLDELAISHGVHLTEQLSVRLPEVAAGTRVMRRLRTETPTALAGVDVEAEDLLPRSDVMVLRGAGLRVVVRPSGTEPKVKAYLEVVEPVAVGSGIGADSAATGDDVPGVGAGSAEAGTALDAARTRARDRLAALRDEVAALLG</sequence>
<comment type="cofactor">
    <cofactor evidence="1">
        <name>Mg(2+)</name>
        <dbReference type="ChEBI" id="CHEBI:18420"/>
    </cofactor>
</comment>